<dbReference type="EMBL" id="CP071793">
    <property type="protein sequence ID" value="QTD50120.1"/>
    <property type="molecule type" value="Genomic_DNA"/>
</dbReference>
<evidence type="ECO:0000313" key="3">
    <source>
        <dbReference type="Proteomes" id="UP000663929"/>
    </source>
</evidence>
<reference evidence="2" key="1">
    <citation type="submission" date="2021-03" db="EMBL/GenBank/DDBJ databases">
        <title>Acanthopleuribacteraceae sp. M133.</title>
        <authorList>
            <person name="Wang G."/>
        </authorList>
    </citation>
    <scope>NUCLEOTIDE SEQUENCE</scope>
    <source>
        <strain evidence="2">M133</strain>
    </source>
</reference>
<dbReference type="Proteomes" id="UP000663929">
    <property type="component" value="Chromosome"/>
</dbReference>
<proteinExistence type="predicted"/>
<name>A0A8A4TKP8_SULCO</name>
<protein>
    <submittedName>
        <fullName evidence="2">Uncharacterized protein</fullName>
    </submittedName>
</protein>
<dbReference type="KEGG" id="scor:J3U87_31435"/>
<feature type="region of interest" description="Disordered" evidence="1">
    <location>
        <begin position="119"/>
        <end position="166"/>
    </location>
</feature>
<organism evidence="2 3">
    <name type="scientific">Sulfidibacter corallicola</name>
    <dbReference type="NCBI Taxonomy" id="2818388"/>
    <lineage>
        <taxon>Bacteria</taxon>
        <taxon>Pseudomonadati</taxon>
        <taxon>Acidobacteriota</taxon>
        <taxon>Holophagae</taxon>
        <taxon>Acanthopleuribacterales</taxon>
        <taxon>Acanthopleuribacteraceae</taxon>
        <taxon>Sulfidibacter</taxon>
    </lineage>
</organism>
<sequence>MPIPLSQLLDSCKTAIEEKLGWGEVRSWKQRDYECLSKLIQEQTGISLSLSTLRRIWKPNYAATPHPSTLEALARFAGYESWHELQREANTREEEPREAFDERVVPAPEISVVAASAATAQTDMLRDPPRGPVGADHDHDHDLPGVACEADPSPQTTPDPLVRQPPPAVGMRRVILALATTMLFVLVYLAFNQSTVTSTSEVALPDVPFSHRKTVSQGLPNTVIFDFDISALGDREVFIQQSWNPAERVRLSPSHRHHSAVYYYPGFHRARLLVNEQIVADRRVHVTTDGWLPLARYELRDPTPFYLPAERAVHDGMLHVSPEVLADARLDLSTNRYWVSYYNVRDFGQATGSDFRFEARLRNRLEEGGLTCQKSEVFVICENGFFLVPLAYPGCVSEITLRMPEVRMAGRDHDLSAFGCDLSDWRKLGIVADGGETTILVDDRPIFSHRTAERPGLIKGLQFRFFGCGAVDWVRLQDGIGRTVFEDDFP</sequence>
<keyword evidence="3" id="KW-1185">Reference proteome</keyword>
<dbReference type="RefSeq" id="WP_237379751.1">
    <property type="nucleotide sequence ID" value="NZ_CP071793.1"/>
</dbReference>
<feature type="compositionally biased region" description="Basic and acidic residues" evidence="1">
    <location>
        <begin position="124"/>
        <end position="143"/>
    </location>
</feature>
<gene>
    <name evidence="2" type="ORF">J3U87_31435</name>
</gene>
<evidence type="ECO:0000313" key="2">
    <source>
        <dbReference type="EMBL" id="QTD50120.1"/>
    </source>
</evidence>
<accession>A0A8A4TKP8</accession>
<dbReference type="AlphaFoldDB" id="A0A8A4TKP8"/>
<evidence type="ECO:0000256" key="1">
    <source>
        <dbReference type="SAM" id="MobiDB-lite"/>
    </source>
</evidence>